<dbReference type="InterPro" id="IPR036890">
    <property type="entry name" value="HATPase_C_sf"/>
</dbReference>
<evidence type="ECO:0000313" key="13">
    <source>
        <dbReference type="Proteomes" id="UP000501780"/>
    </source>
</evidence>
<keyword evidence="3 7" id="KW-0597">Phosphoprotein</keyword>
<dbReference type="GO" id="GO:0003700">
    <property type="term" value="F:DNA-binding transcription factor activity"/>
    <property type="evidence" value="ECO:0007669"/>
    <property type="project" value="InterPro"/>
</dbReference>
<keyword evidence="8" id="KW-1133">Transmembrane helix</keyword>
<dbReference type="Gene3D" id="1.10.287.130">
    <property type="match status" value="1"/>
</dbReference>
<dbReference type="CDD" id="cd00082">
    <property type="entry name" value="HisKA"/>
    <property type="match status" value="1"/>
</dbReference>
<dbReference type="EC" id="2.7.13.3" evidence="2"/>
<dbReference type="PRINTS" id="PR00344">
    <property type="entry name" value="BCTRLSENSOR"/>
</dbReference>
<keyword evidence="8" id="KW-0812">Transmembrane</keyword>
<dbReference type="SUPFAM" id="SSF50998">
    <property type="entry name" value="Quinoprotein alcohol dehydrogenase-like"/>
    <property type="match status" value="1"/>
</dbReference>
<sequence length="1396" mass="158805">MIKNNLITLFTKRKQQYTFYLFIFISLLSFGNSHSYAEENRAFNFSTINLNNGLSQLSVLDICQDAKGYIWFATRNGLNKYDGATFTVYKHSNQDANSLTDNHITKLLPDDIHGGLWIGTNNGLNYLNQKTNLITNYQIADYPSLPSNSILSLCLNKSGELWIGTRLGLCRWMPDSNTFKLITFDGQLEREPITSLYMDKEERLYIGTHNKGLLICDKNLNILQKLNKESTPSLSDNAISCIFEDSHHQIWIGTDMKGLNKWNPNQQTISTFLEHNSGLTDNYIRCIQEQSQRLIIGTFDGLSVLDLKDDAITKYNTFEANRNNLSHFSVRSLCVDRAGTLWVGTYSGGVNYYNPLNNRFVFYHPLGNSEQKLYNIFGPMVYSANSLWIATEGGGLLQFNPVTKEYANYLLEERPVGMHNKNIIKSLMMEGENIWCGTNNGGLYCFHIPTKRFSLIHQFNEKNLGIYTIYRDAKGDIWLGTTSRQGLVKITKDKKVTRKFPVGEKEEEISFSSIRAFLPLRENVYLIGTRSFGLYEYDVEKRTLIQYSTEEKDPSRKLENNYITSILRKKNGEIWVSTFGAGIYQYQEGKGIVRHIGTEEGLTNEEVYTLVEYNQNIWASIDNGIAEINTKTGQVYAYDCFAGLETLEFTPQGGICLPNGEVYFSGSNGFLSFTPRSLIKNNMMPPVVLTQLTVNNKVIQPGDKSRLLEANPDDATTVTLAYNQNNFSIAYCALNYILHEQNQYAYKLLGHDEDWNYVGTRKEAFYTNIAPGKYTFHVIASNNDGVWNSQGKTLEIVILSPWWKTTWAYIIYALLFIGITYTIGYYMYSKHKLELNLRMRQMEKQRMEEFHQTKIRLFTNFSHELRTPLTLIISPIDELVRQAEVPLFIKTKLDLVLKNARRLLLIVNQLMDLQKNQSGSLTLRLTHSDLNAFLLEIYYTFKQIAESKQITFQYEAPEGEISAYFDQSLLEKAVFNLLSNAFKFTSPGETISLRLTAVPNKEVLQQEFSTAISGDPAFTIPADSDKHFIIQVADTGKGIPEAARAHIFDPFYQVSTPQAANDNVNGTGIGLSLTQSVVHLHHGAICVDSNRPKGSIFTIVLPDNEHSQPVEESVKNNLSEDEREEQAVVGQVLESKEELPFLEGKTILLVEDNEDIRSYVKEHLERHYRVLEADNGAEAFNIVLKEFPDLVVTDIMMPGVDGLELCSMIKNDLQTGHIPVILLTARTMVMHVKEGFLSGADDYVVKPFNVDVLLVRIYNLLVQREKLKSMYGKNFSLQSMGIEASSADDKFMQKLFEIIQNHLANPDLKVDMICDEMGFSRSNFYRKLKAVTDLSLNDLIRHKRLEVAVQLLKEADMNVTEVSIATGFSTLAYFTKCFKSAYGVSPTEYIKGQLEE</sequence>
<dbReference type="Pfam" id="PF12833">
    <property type="entry name" value="HTH_18"/>
    <property type="match status" value="1"/>
</dbReference>
<dbReference type="SUPFAM" id="SSF101898">
    <property type="entry name" value="NHL repeat"/>
    <property type="match status" value="1"/>
</dbReference>
<evidence type="ECO:0000313" key="12">
    <source>
        <dbReference type="EMBL" id="QIU95440.1"/>
    </source>
</evidence>
<keyword evidence="13" id="KW-1185">Reference proteome</keyword>
<evidence type="ECO:0000256" key="6">
    <source>
        <dbReference type="ARBA" id="ARBA00023163"/>
    </source>
</evidence>
<name>A0A6H0KPX9_9BACE</name>
<evidence type="ECO:0000256" key="5">
    <source>
        <dbReference type="ARBA" id="ARBA00023125"/>
    </source>
</evidence>
<dbReference type="Gene3D" id="2.130.10.10">
    <property type="entry name" value="YVTN repeat-like/Quinoprotein amine dehydrogenase"/>
    <property type="match status" value="2"/>
</dbReference>
<dbReference type="RefSeq" id="WP_167964121.1">
    <property type="nucleotide sequence ID" value="NZ_CP050831.1"/>
</dbReference>
<dbReference type="CDD" id="cd00075">
    <property type="entry name" value="HATPase"/>
    <property type="match status" value="1"/>
</dbReference>
<dbReference type="InterPro" id="IPR011110">
    <property type="entry name" value="Reg_prop"/>
</dbReference>
<gene>
    <name evidence="12" type="ORF">BacF7301_15350</name>
</gene>
<accession>A0A6H0KPX9</accession>
<feature type="modified residue" description="4-aspartylphosphate" evidence="7">
    <location>
        <position position="1194"/>
    </location>
</feature>
<dbReference type="InterPro" id="IPR005467">
    <property type="entry name" value="His_kinase_dom"/>
</dbReference>
<keyword evidence="4" id="KW-0805">Transcription regulation</keyword>
<dbReference type="InterPro" id="IPR011047">
    <property type="entry name" value="Quinoprotein_ADH-like_sf"/>
</dbReference>
<dbReference type="PROSITE" id="PS00041">
    <property type="entry name" value="HTH_ARAC_FAMILY_1"/>
    <property type="match status" value="1"/>
</dbReference>
<dbReference type="CDD" id="cd17574">
    <property type="entry name" value="REC_OmpR"/>
    <property type="match status" value="1"/>
</dbReference>
<dbReference type="InterPro" id="IPR009057">
    <property type="entry name" value="Homeodomain-like_sf"/>
</dbReference>
<feature type="domain" description="HTH araC/xylS-type" evidence="9">
    <location>
        <begin position="1293"/>
        <end position="1392"/>
    </location>
</feature>
<evidence type="ECO:0000256" key="7">
    <source>
        <dbReference type="PROSITE-ProRule" id="PRU00169"/>
    </source>
</evidence>
<dbReference type="GO" id="GO:0043565">
    <property type="term" value="F:sequence-specific DNA binding"/>
    <property type="evidence" value="ECO:0007669"/>
    <property type="project" value="InterPro"/>
</dbReference>
<dbReference type="PANTHER" id="PTHR43547:SF2">
    <property type="entry name" value="HYBRID SIGNAL TRANSDUCTION HISTIDINE KINASE C"/>
    <property type="match status" value="1"/>
</dbReference>
<dbReference type="InterPro" id="IPR015943">
    <property type="entry name" value="WD40/YVTN_repeat-like_dom_sf"/>
</dbReference>
<dbReference type="SUPFAM" id="SSF55874">
    <property type="entry name" value="ATPase domain of HSP90 chaperone/DNA topoisomerase II/histidine kinase"/>
    <property type="match status" value="1"/>
</dbReference>
<evidence type="ECO:0000259" key="11">
    <source>
        <dbReference type="PROSITE" id="PS50110"/>
    </source>
</evidence>
<dbReference type="SUPFAM" id="SSF47384">
    <property type="entry name" value="Homodimeric domain of signal transducing histidine kinase"/>
    <property type="match status" value="1"/>
</dbReference>
<dbReference type="InterPro" id="IPR018060">
    <property type="entry name" value="HTH_AraC"/>
</dbReference>
<dbReference type="PROSITE" id="PS01124">
    <property type="entry name" value="HTH_ARAC_FAMILY_2"/>
    <property type="match status" value="1"/>
</dbReference>
<dbReference type="InterPro" id="IPR036097">
    <property type="entry name" value="HisK_dim/P_sf"/>
</dbReference>
<evidence type="ECO:0000259" key="9">
    <source>
        <dbReference type="PROSITE" id="PS01124"/>
    </source>
</evidence>
<evidence type="ECO:0000259" key="10">
    <source>
        <dbReference type="PROSITE" id="PS50109"/>
    </source>
</evidence>
<dbReference type="Gene3D" id="1.10.10.60">
    <property type="entry name" value="Homeodomain-like"/>
    <property type="match status" value="1"/>
</dbReference>
<dbReference type="SMART" id="SM00342">
    <property type="entry name" value="HTH_ARAC"/>
    <property type="match status" value="1"/>
</dbReference>
<protein>
    <recommendedName>
        <fullName evidence="2">histidine kinase</fullName>
        <ecNumber evidence="2">2.7.13.3</ecNumber>
    </recommendedName>
</protein>
<feature type="domain" description="Histidine kinase" evidence="10">
    <location>
        <begin position="860"/>
        <end position="1105"/>
    </location>
</feature>
<evidence type="ECO:0000256" key="8">
    <source>
        <dbReference type="SAM" id="Phobius"/>
    </source>
</evidence>
<keyword evidence="5" id="KW-0238">DNA-binding</keyword>
<dbReference type="InterPro" id="IPR003661">
    <property type="entry name" value="HisK_dim/P_dom"/>
</dbReference>
<dbReference type="InterPro" id="IPR001789">
    <property type="entry name" value="Sig_transdc_resp-reg_receiver"/>
</dbReference>
<dbReference type="Pfam" id="PF02518">
    <property type="entry name" value="HATPase_c"/>
    <property type="match status" value="1"/>
</dbReference>
<dbReference type="PROSITE" id="PS50109">
    <property type="entry name" value="HIS_KIN"/>
    <property type="match status" value="1"/>
</dbReference>
<proteinExistence type="predicted"/>
<keyword evidence="6" id="KW-0804">Transcription</keyword>
<dbReference type="GO" id="GO:0000155">
    <property type="term" value="F:phosphorelay sensor kinase activity"/>
    <property type="evidence" value="ECO:0007669"/>
    <property type="project" value="InterPro"/>
</dbReference>
<dbReference type="SMART" id="SM00448">
    <property type="entry name" value="REC"/>
    <property type="match status" value="1"/>
</dbReference>
<dbReference type="SMART" id="SM00387">
    <property type="entry name" value="HATPase_c"/>
    <property type="match status" value="1"/>
</dbReference>
<feature type="transmembrane region" description="Helical" evidence="8">
    <location>
        <begin position="807"/>
        <end position="828"/>
    </location>
</feature>
<dbReference type="Pfam" id="PF07495">
    <property type="entry name" value="Y_Y_Y"/>
    <property type="match status" value="1"/>
</dbReference>
<dbReference type="InterPro" id="IPR011123">
    <property type="entry name" value="Y_Y_Y"/>
</dbReference>
<evidence type="ECO:0000256" key="3">
    <source>
        <dbReference type="ARBA" id="ARBA00022553"/>
    </source>
</evidence>
<dbReference type="KEGG" id="bfc:BacF7301_15350"/>
<dbReference type="Pfam" id="PF00072">
    <property type="entry name" value="Response_reg"/>
    <property type="match status" value="1"/>
</dbReference>
<dbReference type="PANTHER" id="PTHR43547">
    <property type="entry name" value="TWO-COMPONENT HISTIDINE KINASE"/>
    <property type="match status" value="1"/>
</dbReference>
<dbReference type="SMART" id="SM00388">
    <property type="entry name" value="HisKA"/>
    <property type="match status" value="1"/>
</dbReference>
<dbReference type="PROSITE" id="PS50110">
    <property type="entry name" value="RESPONSE_REGULATORY"/>
    <property type="match status" value="1"/>
</dbReference>
<dbReference type="EMBL" id="CP050831">
    <property type="protein sequence ID" value="QIU95440.1"/>
    <property type="molecule type" value="Genomic_DNA"/>
</dbReference>
<dbReference type="Proteomes" id="UP000501780">
    <property type="component" value="Chromosome"/>
</dbReference>
<dbReference type="InterPro" id="IPR003594">
    <property type="entry name" value="HATPase_dom"/>
</dbReference>
<feature type="domain" description="Response regulatory" evidence="11">
    <location>
        <begin position="1146"/>
        <end position="1261"/>
    </location>
</feature>
<dbReference type="SUPFAM" id="SSF46689">
    <property type="entry name" value="Homeodomain-like"/>
    <property type="match status" value="1"/>
</dbReference>
<keyword evidence="8" id="KW-0472">Membrane</keyword>
<evidence type="ECO:0000256" key="1">
    <source>
        <dbReference type="ARBA" id="ARBA00000085"/>
    </source>
</evidence>
<dbReference type="InterPro" id="IPR004358">
    <property type="entry name" value="Sig_transdc_His_kin-like_C"/>
</dbReference>
<dbReference type="Gene3D" id="3.30.565.10">
    <property type="entry name" value="Histidine kinase-like ATPase, C-terminal domain"/>
    <property type="match status" value="1"/>
</dbReference>
<dbReference type="InterPro" id="IPR013783">
    <property type="entry name" value="Ig-like_fold"/>
</dbReference>
<evidence type="ECO:0000256" key="4">
    <source>
        <dbReference type="ARBA" id="ARBA00023015"/>
    </source>
</evidence>
<comment type="catalytic activity">
    <reaction evidence="1">
        <text>ATP + protein L-histidine = ADP + protein N-phospho-L-histidine.</text>
        <dbReference type="EC" id="2.7.13.3"/>
    </reaction>
</comment>
<evidence type="ECO:0000256" key="2">
    <source>
        <dbReference type="ARBA" id="ARBA00012438"/>
    </source>
</evidence>
<dbReference type="Pfam" id="PF07494">
    <property type="entry name" value="Reg_prop"/>
    <property type="match status" value="6"/>
</dbReference>
<dbReference type="InterPro" id="IPR011006">
    <property type="entry name" value="CheY-like_superfamily"/>
</dbReference>
<dbReference type="InterPro" id="IPR018062">
    <property type="entry name" value="HTH_AraC-typ_CS"/>
</dbReference>
<dbReference type="Gene3D" id="3.40.50.2300">
    <property type="match status" value="1"/>
</dbReference>
<dbReference type="Gene3D" id="2.60.40.10">
    <property type="entry name" value="Immunoglobulins"/>
    <property type="match status" value="1"/>
</dbReference>
<dbReference type="Pfam" id="PF00512">
    <property type="entry name" value="HisKA"/>
    <property type="match status" value="1"/>
</dbReference>
<organism evidence="12 13">
    <name type="scientific">Bacteroides faecium</name>
    <dbReference type="NCBI Taxonomy" id="2715212"/>
    <lineage>
        <taxon>Bacteria</taxon>
        <taxon>Pseudomonadati</taxon>
        <taxon>Bacteroidota</taxon>
        <taxon>Bacteroidia</taxon>
        <taxon>Bacteroidales</taxon>
        <taxon>Bacteroidaceae</taxon>
        <taxon>Bacteroides</taxon>
    </lineage>
</organism>
<reference evidence="12 13" key="1">
    <citation type="submission" date="2020-03" db="EMBL/GenBank/DDBJ databases">
        <title>Genomic analysis of Bacteroides faecium CBA7301.</title>
        <authorList>
            <person name="Kim J."/>
            <person name="Roh S.W."/>
        </authorList>
    </citation>
    <scope>NUCLEOTIDE SEQUENCE [LARGE SCALE GENOMIC DNA]</scope>
    <source>
        <strain evidence="12 13">CBA7301</strain>
    </source>
</reference>
<dbReference type="SUPFAM" id="SSF52172">
    <property type="entry name" value="CheY-like"/>
    <property type="match status" value="1"/>
</dbReference>
<dbReference type="FunFam" id="2.60.40.10:FF:000791">
    <property type="entry name" value="Two-component system sensor histidine kinase/response regulator"/>
    <property type="match status" value="1"/>
</dbReference>